<gene>
    <name evidence="2" type="ORF">SCANT_v1c01440</name>
</gene>
<protein>
    <submittedName>
        <fullName evidence="2">Uncharacterized protein</fullName>
    </submittedName>
</protein>
<dbReference type="KEGG" id="scj:SCANT_v1c01440"/>
<dbReference type="STRING" id="362837.SCANT_v1c01440"/>
<proteinExistence type="predicted"/>
<dbReference type="Proteomes" id="UP000063919">
    <property type="component" value="Chromosome"/>
</dbReference>
<evidence type="ECO:0000313" key="2">
    <source>
        <dbReference type="EMBL" id="ALD66054.1"/>
    </source>
</evidence>
<keyword evidence="3" id="KW-1185">Reference proteome</keyword>
<dbReference type="AlphaFoldDB" id="A0A0M3SJ35"/>
<dbReference type="RefSeq" id="WP_053945829.1">
    <property type="nucleotide sequence ID" value="NZ_CP012622.1"/>
</dbReference>
<evidence type="ECO:0000313" key="3">
    <source>
        <dbReference type="Proteomes" id="UP000063919"/>
    </source>
</evidence>
<dbReference type="PATRIC" id="fig|362837.3.peg.145"/>
<dbReference type="EMBL" id="CP012622">
    <property type="protein sequence ID" value="ALD66054.1"/>
    <property type="molecule type" value="Genomic_DNA"/>
</dbReference>
<dbReference type="OrthoDB" id="387818at2"/>
<sequence>MSMSAEEILINCEKQFSFIKKDIDVLIEYIIELISQCEQIDNSGFYKKEIEKLLEQLKREKTDLAKNTYERELSSDTHIAIETYHEIQRFAERKRETIAEFKTQVYSFKKDVLIKEQENILKAFNKDIFKDLNSLKNELIAKYKNDQDKIYIKKMFETNQHKLINKTSDQIYSLIMEDLKELKASNQVIAKEIIGDSIQLYKEDLDVIKAIKDSANKLSLLKESKNFQKDIKQYFLSSSKLAEQEAIRKDNVIKIVKAIREVGYIVKEENIRKLEEKNMILIHGEKLTGETADFVVKLDGSFVYNWEGFEGREHDSDAQAFIKKLKEFNLHSSDEFNKQYREPKYIAKNRQNINSKKNKNSSK</sequence>
<feature type="region of interest" description="Disordered" evidence="1">
    <location>
        <begin position="341"/>
        <end position="363"/>
    </location>
</feature>
<accession>A0A0M3SJ35</accession>
<evidence type="ECO:0000256" key="1">
    <source>
        <dbReference type="SAM" id="MobiDB-lite"/>
    </source>
</evidence>
<name>A0A0M3SJ35_9MOLU</name>
<reference evidence="2 3" key="1">
    <citation type="journal article" date="2015" name="Genome Announc.">
        <title>Complete Genome Sequence of Spiroplasma cantharicola CC-1T (DSM 21588), a Bacterium Isolated from Soldier Beetle (Cantharis carolinus).</title>
        <authorList>
            <person name="Lo W.S."/>
            <person name="Liu P.Y."/>
            <person name="Kuo C.H."/>
        </authorList>
    </citation>
    <scope>NUCLEOTIDE SEQUENCE [LARGE SCALE GENOMIC DNA]</scope>
    <source>
        <strain evidence="2 3">CC-1</strain>
    </source>
</reference>
<organism evidence="2 3">
    <name type="scientific">Spiroplasma cantharicola</name>
    <dbReference type="NCBI Taxonomy" id="362837"/>
    <lineage>
        <taxon>Bacteria</taxon>
        <taxon>Bacillati</taxon>
        <taxon>Mycoplasmatota</taxon>
        <taxon>Mollicutes</taxon>
        <taxon>Entomoplasmatales</taxon>
        <taxon>Spiroplasmataceae</taxon>
        <taxon>Spiroplasma</taxon>
    </lineage>
</organism>